<name>A0A563W3S5_9CYAN</name>
<evidence type="ECO:0000313" key="1">
    <source>
        <dbReference type="EMBL" id="VEP18341.1"/>
    </source>
</evidence>
<keyword evidence="2" id="KW-1185">Reference proteome</keyword>
<protein>
    <submittedName>
        <fullName evidence="1">Uncharacterized protein</fullName>
    </submittedName>
</protein>
<dbReference type="Proteomes" id="UP000320055">
    <property type="component" value="Unassembled WGS sequence"/>
</dbReference>
<gene>
    <name evidence="1" type="ORF">H1P_760007</name>
</gene>
<dbReference type="AlphaFoldDB" id="A0A563W3S5"/>
<evidence type="ECO:0000313" key="2">
    <source>
        <dbReference type="Proteomes" id="UP000320055"/>
    </source>
</evidence>
<reference evidence="1 2" key="1">
    <citation type="submission" date="2019-01" db="EMBL/GenBank/DDBJ databases">
        <authorList>
            <person name="Brito A."/>
        </authorList>
    </citation>
    <scope>NUCLEOTIDE SEQUENCE [LARGE SCALE GENOMIC DNA]</scope>
    <source>
        <strain evidence="1">1</strain>
    </source>
</reference>
<dbReference type="EMBL" id="CAACVJ010000683">
    <property type="protein sequence ID" value="VEP18341.1"/>
    <property type="molecule type" value="Genomic_DNA"/>
</dbReference>
<organism evidence="1 2">
    <name type="scientific">Hyella patelloides LEGE 07179</name>
    <dbReference type="NCBI Taxonomy" id="945734"/>
    <lineage>
        <taxon>Bacteria</taxon>
        <taxon>Bacillati</taxon>
        <taxon>Cyanobacteriota</taxon>
        <taxon>Cyanophyceae</taxon>
        <taxon>Pleurocapsales</taxon>
        <taxon>Hyellaceae</taxon>
        <taxon>Hyella</taxon>
    </lineage>
</organism>
<accession>A0A563W3S5</accession>
<proteinExistence type="predicted"/>
<sequence>MPNLPFNCIYLTMLMGKNFKPAPRRDMLETQYITSLRDQCLWDCLIIGFGINF</sequence>